<evidence type="ECO:0000313" key="2">
    <source>
        <dbReference type="Proteomes" id="UP000789901"/>
    </source>
</evidence>
<protein>
    <submittedName>
        <fullName evidence="1">30436_t:CDS:1</fullName>
    </submittedName>
</protein>
<name>A0ABN7WCW5_GIGMA</name>
<gene>
    <name evidence="1" type="ORF">GMARGA_LOCUS29489</name>
</gene>
<comment type="caution">
    <text evidence="1">The sequence shown here is derived from an EMBL/GenBank/DDBJ whole genome shotgun (WGS) entry which is preliminary data.</text>
</comment>
<feature type="non-terminal residue" evidence="1">
    <location>
        <position position="125"/>
    </location>
</feature>
<accession>A0ABN7WCW5</accession>
<sequence length="125" mass="14120">RKTFAQILFNISNHTLETQGAETFTYALSENKTSNDFLERNPFKDDCIRTNKISMRGATELANALRRNKLLNSLNLPGNRINLGLVPLLKALTTNRNLTSQTLIQISFARDAGRMLADYLRECST</sequence>
<organism evidence="1 2">
    <name type="scientific">Gigaspora margarita</name>
    <dbReference type="NCBI Taxonomy" id="4874"/>
    <lineage>
        <taxon>Eukaryota</taxon>
        <taxon>Fungi</taxon>
        <taxon>Fungi incertae sedis</taxon>
        <taxon>Mucoromycota</taxon>
        <taxon>Glomeromycotina</taxon>
        <taxon>Glomeromycetes</taxon>
        <taxon>Diversisporales</taxon>
        <taxon>Gigasporaceae</taxon>
        <taxon>Gigaspora</taxon>
    </lineage>
</organism>
<dbReference type="SUPFAM" id="SSF52047">
    <property type="entry name" value="RNI-like"/>
    <property type="match status" value="1"/>
</dbReference>
<dbReference type="Proteomes" id="UP000789901">
    <property type="component" value="Unassembled WGS sequence"/>
</dbReference>
<proteinExistence type="predicted"/>
<feature type="non-terminal residue" evidence="1">
    <location>
        <position position="1"/>
    </location>
</feature>
<dbReference type="InterPro" id="IPR032675">
    <property type="entry name" value="LRR_dom_sf"/>
</dbReference>
<dbReference type="EMBL" id="CAJVQB010039792">
    <property type="protein sequence ID" value="CAG8827714.1"/>
    <property type="molecule type" value="Genomic_DNA"/>
</dbReference>
<dbReference type="Gene3D" id="3.80.10.10">
    <property type="entry name" value="Ribonuclease Inhibitor"/>
    <property type="match status" value="1"/>
</dbReference>
<evidence type="ECO:0000313" key="1">
    <source>
        <dbReference type="EMBL" id="CAG8827714.1"/>
    </source>
</evidence>
<keyword evidence="2" id="KW-1185">Reference proteome</keyword>
<reference evidence="1 2" key="1">
    <citation type="submission" date="2021-06" db="EMBL/GenBank/DDBJ databases">
        <authorList>
            <person name="Kallberg Y."/>
            <person name="Tangrot J."/>
            <person name="Rosling A."/>
        </authorList>
    </citation>
    <scope>NUCLEOTIDE SEQUENCE [LARGE SCALE GENOMIC DNA]</scope>
    <source>
        <strain evidence="1 2">120-4 pot B 10/14</strain>
    </source>
</reference>